<dbReference type="Pfam" id="PF20151">
    <property type="entry name" value="DUF6533"/>
    <property type="match status" value="1"/>
</dbReference>
<name>A0A371D9J9_9APHY</name>
<dbReference type="STRING" id="139420.A0A371D9J9"/>
<proteinExistence type="predicted"/>
<dbReference type="OrthoDB" id="2749098at2759"/>
<dbReference type="Proteomes" id="UP000256964">
    <property type="component" value="Unassembled WGS sequence"/>
</dbReference>
<gene>
    <name evidence="3" type="ORF">OH76DRAFT_1483407</name>
</gene>
<keyword evidence="1" id="KW-1133">Transmembrane helix</keyword>
<dbReference type="EMBL" id="KZ857407">
    <property type="protein sequence ID" value="RDX49203.1"/>
    <property type="molecule type" value="Genomic_DNA"/>
</dbReference>
<reference evidence="3 4" key="1">
    <citation type="journal article" date="2018" name="Biotechnol. Biofuels">
        <title>Integrative visual omics of the white-rot fungus Polyporus brumalis exposes the biotechnological potential of its oxidative enzymes for delignifying raw plant biomass.</title>
        <authorList>
            <person name="Miyauchi S."/>
            <person name="Rancon A."/>
            <person name="Drula E."/>
            <person name="Hage H."/>
            <person name="Chaduli D."/>
            <person name="Favel A."/>
            <person name="Grisel S."/>
            <person name="Henrissat B."/>
            <person name="Herpoel-Gimbert I."/>
            <person name="Ruiz-Duenas F.J."/>
            <person name="Chevret D."/>
            <person name="Hainaut M."/>
            <person name="Lin J."/>
            <person name="Wang M."/>
            <person name="Pangilinan J."/>
            <person name="Lipzen A."/>
            <person name="Lesage-Meessen L."/>
            <person name="Navarro D."/>
            <person name="Riley R."/>
            <person name="Grigoriev I.V."/>
            <person name="Zhou S."/>
            <person name="Raouche S."/>
            <person name="Rosso M.N."/>
        </authorList>
    </citation>
    <scope>NUCLEOTIDE SEQUENCE [LARGE SCALE GENOMIC DNA]</scope>
    <source>
        <strain evidence="3 4">BRFM 1820</strain>
    </source>
</reference>
<feature type="domain" description="DUF6533" evidence="2">
    <location>
        <begin position="24"/>
        <end position="68"/>
    </location>
</feature>
<feature type="transmembrane region" description="Helical" evidence="1">
    <location>
        <begin position="182"/>
        <end position="204"/>
    </location>
</feature>
<evidence type="ECO:0000313" key="3">
    <source>
        <dbReference type="EMBL" id="RDX49203.1"/>
    </source>
</evidence>
<feature type="transmembrane region" description="Helical" evidence="1">
    <location>
        <begin position="58"/>
        <end position="79"/>
    </location>
</feature>
<protein>
    <recommendedName>
        <fullName evidence="2">DUF6533 domain-containing protein</fullName>
    </recommendedName>
</protein>
<dbReference type="AlphaFoldDB" id="A0A371D9J9"/>
<feature type="transmembrane region" description="Helical" evidence="1">
    <location>
        <begin position="128"/>
        <end position="146"/>
    </location>
</feature>
<sequence length="360" mass="39705">MSSDAATGAAAIVALFDSLFTGAYCQQAASVLFIYDTFVTFDREVTCFWTGQWTGAPLLFFANKWVSIVYYAMTFAELAHFSSDKRLVHELQNCSVVQNAVVAFEFLQFVPGAVFSALRAYVLSRSKLLGVLILALSLAPVGANLVDYGYQLSGENLPLIGCVELNNETEPIILRLGSRYHISVILISRVPLIIADTILIYITWAKLGSRGTLTGIRQSKRLSLSAILFRDGTIYFVVLFVLNVLHLVLSATGIAGNEQGSYMTEFTVPITTVLLSRFLLDLQEANQTVVRLDCDDPLHSSRDPYDVPSFISSLGAFINPDLLTRSDDELDWEVPSSPDEEKEHYIKAAAQGIEWSSESV</sequence>
<dbReference type="InterPro" id="IPR045340">
    <property type="entry name" value="DUF6533"/>
</dbReference>
<accession>A0A371D9J9</accession>
<evidence type="ECO:0000259" key="2">
    <source>
        <dbReference type="Pfam" id="PF20151"/>
    </source>
</evidence>
<keyword evidence="1" id="KW-0472">Membrane</keyword>
<keyword evidence="4" id="KW-1185">Reference proteome</keyword>
<keyword evidence="1" id="KW-0812">Transmembrane</keyword>
<evidence type="ECO:0000313" key="4">
    <source>
        <dbReference type="Proteomes" id="UP000256964"/>
    </source>
</evidence>
<evidence type="ECO:0000256" key="1">
    <source>
        <dbReference type="SAM" id="Phobius"/>
    </source>
</evidence>
<organism evidence="3 4">
    <name type="scientific">Lentinus brumalis</name>
    <dbReference type="NCBI Taxonomy" id="2498619"/>
    <lineage>
        <taxon>Eukaryota</taxon>
        <taxon>Fungi</taxon>
        <taxon>Dikarya</taxon>
        <taxon>Basidiomycota</taxon>
        <taxon>Agaricomycotina</taxon>
        <taxon>Agaricomycetes</taxon>
        <taxon>Polyporales</taxon>
        <taxon>Polyporaceae</taxon>
        <taxon>Lentinus</taxon>
    </lineage>
</organism>
<feature type="transmembrane region" description="Helical" evidence="1">
    <location>
        <begin position="234"/>
        <end position="255"/>
    </location>
</feature>